<dbReference type="PROSITE" id="PS51257">
    <property type="entry name" value="PROKAR_LIPOPROTEIN"/>
    <property type="match status" value="1"/>
</dbReference>
<protein>
    <submittedName>
        <fullName evidence="1">Uncharacterized protein</fullName>
    </submittedName>
</protein>
<proteinExistence type="predicted"/>
<gene>
    <name evidence="1" type="ORF">METZ01_LOCUS327289</name>
</gene>
<organism evidence="1">
    <name type="scientific">marine metagenome</name>
    <dbReference type="NCBI Taxonomy" id="408172"/>
    <lineage>
        <taxon>unclassified sequences</taxon>
        <taxon>metagenomes</taxon>
        <taxon>ecological metagenomes</taxon>
    </lineage>
</organism>
<evidence type="ECO:0000313" key="1">
    <source>
        <dbReference type="EMBL" id="SVC74435.1"/>
    </source>
</evidence>
<feature type="non-terminal residue" evidence="1">
    <location>
        <position position="52"/>
    </location>
</feature>
<dbReference type="EMBL" id="UINC01108381">
    <property type="protein sequence ID" value="SVC74435.1"/>
    <property type="molecule type" value="Genomic_DNA"/>
</dbReference>
<name>A0A382PP36_9ZZZZ</name>
<sequence length="52" mass="6017">MKSKAFLKFLLLIFLGLFTACENRSGHIRASREYREVASMLTDAINYEMSDK</sequence>
<reference evidence="1" key="1">
    <citation type="submission" date="2018-05" db="EMBL/GenBank/DDBJ databases">
        <authorList>
            <person name="Lanie J.A."/>
            <person name="Ng W.-L."/>
            <person name="Kazmierczak K.M."/>
            <person name="Andrzejewski T.M."/>
            <person name="Davidsen T.M."/>
            <person name="Wayne K.J."/>
            <person name="Tettelin H."/>
            <person name="Glass J.I."/>
            <person name="Rusch D."/>
            <person name="Podicherti R."/>
            <person name="Tsui H.-C.T."/>
            <person name="Winkler M.E."/>
        </authorList>
    </citation>
    <scope>NUCLEOTIDE SEQUENCE</scope>
</reference>
<accession>A0A382PP36</accession>
<dbReference type="AlphaFoldDB" id="A0A382PP36"/>